<evidence type="ECO:0008006" key="3">
    <source>
        <dbReference type="Google" id="ProtNLM"/>
    </source>
</evidence>
<keyword evidence="2" id="KW-1185">Reference proteome</keyword>
<organism evidence="1 2">
    <name type="scientific">Blyttiomyces helicus</name>
    <dbReference type="NCBI Taxonomy" id="388810"/>
    <lineage>
        <taxon>Eukaryota</taxon>
        <taxon>Fungi</taxon>
        <taxon>Fungi incertae sedis</taxon>
        <taxon>Chytridiomycota</taxon>
        <taxon>Chytridiomycota incertae sedis</taxon>
        <taxon>Chytridiomycetes</taxon>
        <taxon>Chytridiomycetes incertae sedis</taxon>
        <taxon>Blyttiomyces</taxon>
    </lineage>
</organism>
<reference evidence="2" key="1">
    <citation type="journal article" date="2018" name="Nat. Microbiol.">
        <title>Leveraging single-cell genomics to expand the fungal tree of life.</title>
        <authorList>
            <person name="Ahrendt S.R."/>
            <person name="Quandt C.A."/>
            <person name="Ciobanu D."/>
            <person name="Clum A."/>
            <person name="Salamov A."/>
            <person name="Andreopoulos B."/>
            <person name="Cheng J.F."/>
            <person name="Woyke T."/>
            <person name="Pelin A."/>
            <person name="Henrissat B."/>
            <person name="Reynolds N.K."/>
            <person name="Benny G.L."/>
            <person name="Smith M.E."/>
            <person name="James T.Y."/>
            <person name="Grigoriev I.V."/>
        </authorList>
    </citation>
    <scope>NUCLEOTIDE SEQUENCE [LARGE SCALE GENOMIC DNA]</scope>
</reference>
<dbReference type="InterPro" id="IPR052050">
    <property type="entry name" value="SecEffector_AnkRepeat"/>
</dbReference>
<dbReference type="EMBL" id="KZ996154">
    <property type="protein sequence ID" value="RKO89335.1"/>
    <property type="molecule type" value="Genomic_DNA"/>
</dbReference>
<protein>
    <recommendedName>
        <fullName evidence="3">Ankyrin repeat-containing domain protein</fullName>
    </recommendedName>
</protein>
<sequence>MSIARRVAPPMRWARPRVPGSSTYRFLHENRSEGCTTRALDGAAGSGNLDIVRFLHAHRSEGRTTDAMDGAVGSGQPDIFRFLHENRSEGCTFDAMDYAVETWAMLLDSPSAEDLAEAQKCEDVVSFLLCHRTEGCTAVAITATCTAGSVEMVRDLLGLAMSPAIDCRQALDLAVVMRDVEILQVLNLLTSAHAPYVVVGVIDSYPPADSKSSIGRATHRRST</sequence>
<gene>
    <name evidence="1" type="ORF">BDK51DRAFT_49163</name>
</gene>
<dbReference type="AlphaFoldDB" id="A0A4P9WCG1"/>
<proteinExistence type="predicted"/>
<dbReference type="Proteomes" id="UP000269721">
    <property type="component" value="Unassembled WGS sequence"/>
</dbReference>
<name>A0A4P9WCG1_9FUNG</name>
<evidence type="ECO:0000313" key="1">
    <source>
        <dbReference type="EMBL" id="RKO89335.1"/>
    </source>
</evidence>
<dbReference type="PANTHER" id="PTHR46586:SF3">
    <property type="entry name" value="ANKYRIN REPEAT-CONTAINING PROTEIN"/>
    <property type="match status" value="1"/>
</dbReference>
<dbReference type="SUPFAM" id="SSF48403">
    <property type="entry name" value="Ankyrin repeat"/>
    <property type="match status" value="1"/>
</dbReference>
<evidence type="ECO:0000313" key="2">
    <source>
        <dbReference type="Proteomes" id="UP000269721"/>
    </source>
</evidence>
<dbReference type="InterPro" id="IPR036770">
    <property type="entry name" value="Ankyrin_rpt-contain_sf"/>
</dbReference>
<dbReference type="Gene3D" id="1.25.40.20">
    <property type="entry name" value="Ankyrin repeat-containing domain"/>
    <property type="match status" value="1"/>
</dbReference>
<dbReference type="OrthoDB" id="60283at2759"/>
<dbReference type="PANTHER" id="PTHR46586">
    <property type="entry name" value="ANKYRIN REPEAT-CONTAINING PROTEIN"/>
    <property type="match status" value="1"/>
</dbReference>
<accession>A0A4P9WCG1</accession>